<dbReference type="InterPro" id="IPR009057">
    <property type="entry name" value="Homeodomain-like_sf"/>
</dbReference>
<dbReference type="InterPro" id="IPR038717">
    <property type="entry name" value="Tc1-like_DDE_dom"/>
</dbReference>
<dbReference type="GO" id="GO:0003677">
    <property type="term" value="F:DNA binding"/>
    <property type="evidence" value="ECO:0007669"/>
    <property type="project" value="InterPro"/>
</dbReference>
<proteinExistence type="predicted"/>
<dbReference type="InterPro" id="IPR002492">
    <property type="entry name" value="Transposase_Tc1-like"/>
</dbReference>
<protein>
    <recommendedName>
        <fullName evidence="5">Tc1-like transposase DDE domain-containing protein</fullName>
    </recommendedName>
</protein>
<evidence type="ECO:0000259" key="2">
    <source>
        <dbReference type="Pfam" id="PF01498"/>
    </source>
</evidence>
<accession>A0A0P4W852</accession>
<comment type="subcellular location">
    <subcellularLocation>
        <location evidence="1">Nucleus</location>
    </subcellularLocation>
</comment>
<dbReference type="GO" id="GO:0015074">
    <property type="term" value="P:DNA integration"/>
    <property type="evidence" value="ECO:0007669"/>
    <property type="project" value="InterPro"/>
</dbReference>
<dbReference type="Gene3D" id="3.30.420.10">
    <property type="entry name" value="Ribonuclease H-like superfamily/Ribonuclease H"/>
    <property type="match status" value="1"/>
</dbReference>
<sequence length="343" mass="39643">MARKHQISPVNIALIDSLRKGGFGSKHISKETGLPLRTVQRWLKRCRDNTGKLAPVKKTAPGRSRILSKRTLTLIKRQLSVSPFLTGREIKQNYPDLLTHVSIRTIQRRTLEDLDMKSYRAAKKPLLTPAHKAKRVRFAQDHKDWPLEKWRRVVWSDESMFYVTGTPHKRVRRPRNSDRYDERYTVNAVKHPSSVMVWGCFSYFGVGNLVMLDKGVSMNTETYLDLLHDNLEECFDKCNGETFMQDGASCHTANIVREWFGMCELNYFESWPANSPDLNPIENVWSMMKKKLQDLDTSSVAKLKQAVVQVWGELSPTYLEKLADSVPRRLESVIKRKGNSTKY</sequence>
<evidence type="ECO:0008006" key="5">
    <source>
        <dbReference type="Google" id="ProtNLM"/>
    </source>
</evidence>
<feature type="domain" description="Transposase Tc1-like" evidence="2">
    <location>
        <begin position="75"/>
        <end position="144"/>
    </location>
</feature>
<organism evidence="4">
    <name type="scientific">Scylla olivacea</name>
    <name type="common">Orange mud crab</name>
    <name type="synonym">Cancer olivacea</name>
    <dbReference type="NCBI Taxonomy" id="85551"/>
    <lineage>
        <taxon>Eukaryota</taxon>
        <taxon>Metazoa</taxon>
        <taxon>Ecdysozoa</taxon>
        <taxon>Arthropoda</taxon>
        <taxon>Crustacea</taxon>
        <taxon>Multicrustacea</taxon>
        <taxon>Malacostraca</taxon>
        <taxon>Eumalacostraca</taxon>
        <taxon>Eucarida</taxon>
        <taxon>Decapoda</taxon>
        <taxon>Pleocyemata</taxon>
        <taxon>Brachyura</taxon>
        <taxon>Eubrachyura</taxon>
        <taxon>Portunoidea</taxon>
        <taxon>Portunidae</taxon>
        <taxon>Portuninae</taxon>
        <taxon>Scylla</taxon>
    </lineage>
</organism>
<dbReference type="Pfam" id="PF13358">
    <property type="entry name" value="DDE_3"/>
    <property type="match status" value="1"/>
</dbReference>
<dbReference type="AlphaFoldDB" id="A0A0P4W852"/>
<dbReference type="PANTHER" id="PTHR23022:SF134">
    <property type="entry name" value="TRANSPOSABLE ELEMENT TC1 TRANSPOSASE"/>
    <property type="match status" value="1"/>
</dbReference>
<reference evidence="4" key="1">
    <citation type="submission" date="2015-09" db="EMBL/GenBank/DDBJ databases">
        <title>Scylla olivacea transcriptome.</title>
        <authorList>
            <person name="Ikhwanuddin M."/>
        </authorList>
    </citation>
    <scope>NUCLEOTIDE SEQUENCE</scope>
</reference>
<evidence type="ECO:0000259" key="3">
    <source>
        <dbReference type="Pfam" id="PF13358"/>
    </source>
</evidence>
<dbReference type="GO" id="GO:0006313">
    <property type="term" value="P:DNA transposition"/>
    <property type="evidence" value="ECO:0007669"/>
    <property type="project" value="InterPro"/>
</dbReference>
<dbReference type="EMBL" id="GDRN01093234">
    <property type="protein sequence ID" value="JAI59928.1"/>
    <property type="molecule type" value="Transcribed_RNA"/>
</dbReference>
<dbReference type="Pfam" id="PF01498">
    <property type="entry name" value="HTH_Tnp_Tc3_2"/>
    <property type="match status" value="1"/>
</dbReference>
<dbReference type="GO" id="GO:0005634">
    <property type="term" value="C:nucleus"/>
    <property type="evidence" value="ECO:0007669"/>
    <property type="project" value="UniProtKB-SubCell"/>
</dbReference>
<feature type="domain" description="Tc1-like transposase DDE" evidence="3">
    <location>
        <begin position="152"/>
        <end position="295"/>
    </location>
</feature>
<name>A0A0P4W852_SCYOL</name>
<evidence type="ECO:0000313" key="4">
    <source>
        <dbReference type="EMBL" id="JAI59927.1"/>
    </source>
</evidence>
<dbReference type="PANTHER" id="PTHR23022">
    <property type="entry name" value="TRANSPOSABLE ELEMENT-RELATED"/>
    <property type="match status" value="1"/>
</dbReference>
<dbReference type="InterPro" id="IPR052338">
    <property type="entry name" value="Transposase_5"/>
</dbReference>
<evidence type="ECO:0000256" key="1">
    <source>
        <dbReference type="ARBA" id="ARBA00004123"/>
    </source>
</evidence>
<dbReference type="SUPFAM" id="SSF46689">
    <property type="entry name" value="Homeodomain-like"/>
    <property type="match status" value="1"/>
</dbReference>
<dbReference type="InterPro" id="IPR036397">
    <property type="entry name" value="RNaseH_sf"/>
</dbReference>
<dbReference type="EMBL" id="GDRN01093235">
    <property type="protein sequence ID" value="JAI59927.1"/>
    <property type="molecule type" value="Transcribed_RNA"/>
</dbReference>